<feature type="chain" id="PRO_5046743460" description="Beta-lactamase" evidence="8">
    <location>
        <begin position="22"/>
        <end position="259"/>
    </location>
</feature>
<evidence type="ECO:0000256" key="4">
    <source>
        <dbReference type="ARBA" id="ARBA00022729"/>
    </source>
</evidence>
<keyword evidence="6 7" id="KW-0046">Antibiotic resistance</keyword>
<dbReference type="InterPro" id="IPR012338">
    <property type="entry name" value="Beta-lactam/transpept-like"/>
</dbReference>
<keyword evidence="11" id="KW-1185">Reference proteome</keyword>
<dbReference type="RefSeq" id="WP_263713189.1">
    <property type="nucleotide sequence ID" value="NZ_JAOWKX010000007.1"/>
</dbReference>
<evidence type="ECO:0000313" key="11">
    <source>
        <dbReference type="Proteomes" id="UP001652504"/>
    </source>
</evidence>
<name>A0ABT3AB68_9ALTE</name>
<proteinExistence type="inferred from homology"/>
<comment type="catalytic activity">
    <reaction evidence="1 7">
        <text>a beta-lactam + H2O = a substituted beta-amino acid</text>
        <dbReference type="Rhea" id="RHEA:20401"/>
        <dbReference type="ChEBI" id="CHEBI:15377"/>
        <dbReference type="ChEBI" id="CHEBI:35627"/>
        <dbReference type="ChEBI" id="CHEBI:140347"/>
        <dbReference type="EC" id="3.5.2.6"/>
    </reaction>
</comment>
<reference evidence="10 11" key="1">
    <citation type="submission" date="2022-10" db="EMBL/GenBank/DDBJ databases">
        <title>Aestuariibacter sp. AA17 isolated from Montipora capitata coral fragment.</title>
        <authorList>
            <person name="Emsley S.A."/>
            <person name="Pfannmuller K.M."/>
            <person name="Loughran R.M."/>
            <person name="Shlafstein M."/>
            <person name="Papke E."/>
            <person name="Saw J.H."/>
            <person name="Ushijima B."/>
            <person name="Videau P."/>
        </authorList>
    </citation>
    <scope>NUCLEOTIDE SEQUENCE [LARGE SCALE GENOMIC DNA]</scope>
    <source>
        <strain evidence="10 11">AA17</strain>
    </source>
</reference>
<evidence type="ECO:0000256" key="2">
    <source>
        <dbReference type="ARBA" id="ARBA00007898"/>
    </source>
</evidence>
<dbReference type="SUPFAM" id="SSF56601">
    <property type="entry name" value="beta-lactamase/transpeptidase-like"/>
    <property type="match status" value="1"/>
</dbReference>
<feature type="signal peptide" evidence="8">
    <location>
        <begin position="1"/>
        <end position="21"/>
    </location>
</feature>
<evidence type="ECO:0000256" key="6">
    <source>
        <dbReference type="ARBA" id="ARBA00023251"/>
    </source>
</evidence>
<keyword evidence="4 8" id="KW-0732">Signal</keyword>
<dbReference type="Gene3D" id="3.40.710.10">
    <property type="entry name" value="DD-peptidase/beta-lactamase superfamily"/>
    <property type="match status" value="1"/>
</dbReference>
<evidence type="ECO:0000256" key="5">
    <source>
        <dbReference type="ARBA" id="ARBA00022801"/>
    </source>
</evidence>
<dbReference type="Pfam" id="PF00905">
    <property type="entry name" value="Transpeptidase"/>
    <property type="match status" value="1"/>
</dbReference>
<feature type="domain" description="Penicillin-binding protein transpeptidase" evidence="9">
    <location>
        <begin position="38"/>
        <end position="243"/>
    </location>
</feature>
<dbReference type="InterPro" id="IPR001460">
    <property type="entry name" value="PCN-bd_Tpept"/>
</dbReference>
<dbReference type="EMBL" id="JAOWKX010000007">
    <property type="protein sequence ID" value="MCV2885912.1"/>
    <property type="molecule type" value="Genomic_DNA"/>
</dbReference>
<evidence type="ECO:0000313" key="10">
    <source>
        <dbReference type="EMBL" id="MCV2885912.1"/>
    </source>
</evidence>
<accession>A0ABT3AB68</accession>
<comment type="caution">
    <text evidence="10">The sequence shown here is derived from an EMBL/GenBank/DDBJ whole genome shotgun (WGS) entry which is preliminary data.</text>
</comment>
<dbReference type="PROSITE" id="PS00337">
    <property type="entry name" value="BETA_LACTAMASE_D"/>
    <property type="match status" value="1"/>
</dbReference>
<keyword evidence="5 7" id="KW-0378">Hydrolase</keyword>
<dbReference type="EC" id="3.5.2.6" evidence="3 7"/>
<evidence type="ECO:0000256" key="7">
    <source>
        <dbReference type="RuleBase" id="RU361140"/>
    </source>
</evidence>
<organism evidence="10 11">
    <name type="scientific">Fluctibacter corallii</name>
    <dbReference type="NCBI Taxonomy" id="2984329"/>
    <lineage>
        <taxon>Bacteria</taxon>
        <taxon>Pseudomonadati</taxon>
        <taxon>Pseudomonadota</taxon>
        <taxon>Gammaproteobacteria</taxon>
        <taxon>Alteromonadales</taxon>
        <taxon>Alteromonadaceae</taxon>
        <taxon>Fluctibacter</taxon>
    </lineage>
</organism>
<sequence>MLRVSLIVLTMVVISCQDALAQACPGPCTMVVIDDAGNDVLLIDPARANTQFPPFSTFKIPNTLISLELGIVESLTSTYSVDLSKFPQQSWWPETWLQPNLTIRQAFQASALPIYQSFALQVGENNMQRFVNQFEYGNRTITDSLSGFWLNEGLKISAKEQVSFLRTLWQQGFGLSQDILKTFKQIMVIENTPHFTLYAKTGGGYLQKGKALGWYVGVVETKNHGTFYFAFNTDGPSFKAVQGPRKTIVMHHLTQLGII</sequence>
<dbReference type="PROSITE" id="PS51257">
    <property type="entry name" value="PROKAR_LIPOPROTEIN"/>
    <property type="match status" value="1"/>
</dbReference>
<evidence type="ECO:0000256" key="1">
    <source>
        <dbReference type="ARBA" id="ARBA00001526"/>
    </source>
</evidence>
<evidence type="ECO:0000256" key="8">
    <source>
        <dbReference type="SAM" id="SignalP"/>
    </source>
</evidence>
<comment type="similarity">
    <text evidence="2 7">Belongs to the class-D beta-lactamase family.</text>
</comment>
<dbReference type="InterPro" id="IPR002137">
    <property type="entry name" value="Beta-lactam_class-D_AS"/>
</dbReference>
<gene>
    <name evidence="10" type="ORF">OE749_14530</name>
</gene>
<evidence type="ECO:0000256" key="3">
    <source>
        <dbReference type="ARBA" id="ARBA00012865"/>
    </source>
</evidence>
<dbReference type="Proteomes" id="UP001652504">
    <property type="component" value="Unassembled WGS sequence"/>
</dbReference>
<protein>
    <recommendedName>
        <fullName evidence="3 7">Beta-lactamase</fullName>
        <ecNumber evidence="3 7">3.5.2.6</ecNumber>
    </recommendedName>
</protein>
<evidence type="ECO:0000259" key="9">
    <source>
        <dbReference type="Pfam" id="PF00905"/>
    </source>
</evidence>